<proteinExistence type="inferred from homology"/>
<evidence type="ECO:0000256" key="1">
    <source>
        <dbReference type="ARBA" id="ARBA00022723"/>
    </source>
</evidence>
<evidence type="ECO:0000256" key="5">
    <source>
        <dbReference type="PROSITE-ProRule" id="PRU00679"/>
    </source>
</evidence>
<feature type="binding site" description="via carbamate group" evidence="4">
    <location>
        <position position="152"/>
    </location>
    <ligand>
        <name>Zn(2+)</name>
        <dbReference type="ChEBI" id="CHEBI:29105"/>
        <label>2</label>
    </ligand>
</feature>
<feature type="binding site" evidence="4">
    <location>
        <position position="29"/>
    </location>
    <ligand>
        <name>Zn(2+)</name>
        <dbReference type="ChEBI" id="CHEBI:29105"/>
        <label>1</label>
    </ligand>
</feature>
<protein>
    <recommendedName>
        <fullName evidence="8">Aryldialkylphosphatase</fullName>
    </recommendedName>
</protein>
<evidence type="ECO:0000256" key="2">
    <source>
        <dbReference type="ARBA" id="ARBA00022801"/>
    </source>
</evidence>
<keyword evidence="1 4" id="KW-0479">Metal-binding</keyword>
<evidence type="ECO:0000256" key="3">
    <source>
        <dbReference type="PIRSR" id="PIRSR601559-50"/>
    </source>
</evidence>
<gene>
    <name evidence="6" type="ORF">GNP93_12710</name>
</gene>
<feature type="binding site" description="via carbamate group" evidence="4">
    <location>
        <position position="152"/>
    </location>
    <ligand>
        <name>Zn(2+)</name>
        <dbReference type="ChEBI" id="CHEBI:29105"/>
        <label>1</label>
    </ligand>
</feature>
<dbReference type="GO" id="GO:0016787">
    <property type="term" value="F:hydrolase activity"/>
    <property type="evidence" value="ECO:0007669"/>
    <property type="project" value="UniProtKB-KW"/>
</dbReference>
<feature type="binding site" evidence="4">
    <location>
        <position position="271"/>
    </location>
    <ligand>
        <name>Zn(2+)</name>
        <dbReference type="ChEBI" id="CHEBI:29105"/>
        <label>1</label>
    </ligand>
</feature>
<dbReference type="InterPro" id="IPR001559">
    <property type="entry name" value="Phosphotriesterase"/>
</dbReference>
<comment type="caution">
    <text evidence="6">The sequence shown here is derived from an EMBL/GenBank/DDBJ whole genome shotgun (WGS) entry which is preliminary data.</text>
</comment>
<evidence type="ECO:0000313" key="7">
    <source>
        <dbReference type="Proteomes" id="UP000450917"/>
    </source>
</evidence>
<accession>A0A7X3CTA2</accession>
<feature type="binding site" evidence="4">
    <location>
        <position position="27"/>
    </location>
    <ligand>
        <name>Zn(2+)</name>
        <dbReference type="ChEBI" id="CHEBI:29105"/>
        <label>1</label>
    </ligand>
</feature>
<reference evidence="6 7" key="1">
    <citation type="submission" date="2019-11" db="EMBL/GenBank/DDBJ databases">
        <title>Draft genome sequences of five Paenibacillus species of dairy origin.</title>
        <authorList>
            <person name="Olajide A.M."/>
            <person name="Chen S."/>
            <person name="Lapointe G."/>
        </authorList>
    </citation>
    <scope>NUCLEOTIDE SEQUENCE [LARGE SCALE GENOMIC DNA]</scope>
    <source>
        <strain evidence="6 7">2CS3</strain>
    </source>
</reference>
<dbReference type="PANTHER" id="PTHR10819:SF3">
    <property type="entry name" value="PHOSPHOTRIESTERASE-RELATED PROTEIN"/>
    <property type="match status" value="1"/>
</dbReference>
<evidence type="ECO:0008006" key="8">
    <source>
        <dbReference type="Google" id="ProtNLM"/>
    </source>
</evidence>
<feature type="binding site" evidence="4">
    <location>
        <position position="213"/>
    </location>
    <ligand>
        <name>Zn(2+)</name>
        <dbReference type="ChEBI" id="CHEBI:29105"/>
        <label>2</label>
    </ligand>
</feature>
<comment type="cofactor">
    <cofactor evidence="4">
        <name>a divalent metal cation</name>
        <dbReference type="ChEBI" id="CHEBI:60240"/>
    </cofactor>
    <text evidence="4">Binds 2 divalent metal cations per subunit.</text>
</comment>
<dbReference type="AlphaFoldDB" id="A0A7X3CTA2"/>
<name>A0A7X3CTA2_9BACL</name>
<dbReference type="PIRSF" id="PIRSF016839">
    <property type="entry name" value="PhP"/>
    <property type="match status" value="1"/>
</dbReference>
<dbReference type="PANTHER" id="PTHR10819">
    <property type="entry name" value="PHOSPHOTRIESTERASE-RELATED"/>
    <property type="match status" value="1"/>
</dbReference>
<dbReference type="EMBL" id="WNZX01000009">
    <property type="protein sequence ID" value="MUG71531.1"/>
    <property type="molecule type" value="Genomic_DNA"/>
</dbReference>
<dbReference type="Proteomes" id="UP000450917">
    <property type="component" value="Unassembled WGS sequence"/>
</dbReference>
<dbReference type="Gene3D" id="3.20.20.140">
    <property type="entry name" value="Metal-dependent hydrolases"/>
    <property type="match status" value="1"/>
</dbReference>
<sequence>MKDVVRLAIHTVLGPIHNEQLGFCHSHEHLFIADGQPARVNAALRIDDIALTIQELLLFKEVGGRSLVDAQPLGCGRMEKSLVLAAQETDTHIVASTGFHKMIFYPSEHWIHTYDEAALYEVFVHELTVGMYTGTDRGEPNDFIDAQAGVIKTAIDEERIQDPEKKWFRAAARAAVETGAPLLCHTESCVQAVQLVDLYRTEGVPANQIIVCHLDRNLGQLEIHKQLADLGVYLEYDTIGRYKYHSDEEEADLIRHMVESGYEDLILLGLDTTRHRLRSYGGTIGLDHLSRRFLPLLQQYGVPEAAVRKMMVHNPAQAFDIK</sequence>
<organism evidence="6 7">
    <name type="scientific">Paenibacillus validus</name>
    <dbReference type="NCBI Taxonomy" id="44253"/>
    <lineage>
        <taxon>Bacteria</taxon>
        <taxon>Bacillati</taxon>
        <taxon>Bacillota</taxon>
        <taxon>Bacilli</taxon>
        <taxon>Bacillales</taxon>
        <taxon>Paenibacillaceae</taxon>
        <taxon>Paenibacillus</taxon>
    </lineage>
</organism>
<evidence type="ECO:0000313" key="6">
    <source>
        <dbReference type="EMBL" id="MUG71531.1"/>
    </source>
</evidence>
<keyword evidence="2" id="KW-0378">Hydrolase</keyword>
<dbReference type="SUPFAM" id="SSF51556">
    <property type="entry name" value="Metallo-dependent hydrolases"/>
    <property type="match status" value="1"/>
</dbReference>
<feature type="modified residue" description="N6-carboxylysine" evidence="3 5">
    <location>
        <position position="152"/>
    </location>
</feature>
<keyword evidence="7" id="KW-1185">Reference proteome</keyword>
<dbReference type="RefSeq" id="WP_127606274.1">
    <property type="nucleotide sequence ID" value="NZ_JARTHJ010000003.1"/>
</dbReference>
<comment type="similarity">
    <text evidence="5">Belongs to the metallo-dependent hydrolases superfamily. Phosphotriesterase family.</text>
</comment>
<evidence type="ECO:0000256" key="4">
    <source>
        <dbReference type="PIRSR" id="PIRSR601559-51"/>
    </source>
</evidence>
<dbReference type="GO" id="GO:0008270">
    <property type="term" value="F:zinc ion binding"/>
    <property type="evidence" value="ECO:0007669"/>
    <property type="project" value="InterPro"/>
</dbReference>
<dbReference type="Pfam" id="PF02126">
    <property type="entry name" value="PTE"/>
    <property type="match status" value="1"/>
</dbReference>
<feature type="binding site" evidence="4">
    <location>
        <position position="185"/>
    </location>
    <ligand>
        <name>Zn(2+)</name>
        <dbReference type="ChEBI" id="CHEBI:29105"/>
        <label>2</label>
    </ligand>
</feature>
<dbReference type="InterPro" id="IPR032466">
    <property type="entry name" value="Metal_Hydrolase"/>
</dbReference>
<dbReference type="PROSITE" id="PS51347">
    <property type="entry name" value="PHOSPHOTRIESTERASE_2"/>
    <property type="match status" value="1"/>
</dbReference>